<protein>
    <submittedName>
        <fullName evidence="1">Uncharacterized protein</fullName>
    </submittedName>
</protein>
<reference evidence="1 2" key="1">
    <citation type="journal article" date="2015" name="PLoS ONE">
        <title>Rice-Infecting Pseudomonas Genomes Are Highly Accessorized and Harbor Multiple Putative Virulence Mechanisms to Cause Sheath Brown Rot.</title>
        <authorList>
            <person name="Quibod I.L."/>
            <person name="Grande G."/>
            <person name="Oreiro E.G."/>
            <person name="Borja F.N."/>
            <person name="Dossa G.S."/>
            <person name="Mauleon R."/>
            <person name="Cruz C.V."/>
            <person name="Oliva R."/>
        </authorList>
    </citation>
    <scope>NUCLEOTIDE SEQUENCE [LARGE SCALE GENOMIC DNA]</scope>
    <source>
        <strain evidence="1 2">IRRI 6609</strain>
    </source>
</reference>
<dbReference type="OrthoDB" id="9009806at2"/>
<keyword evidence="2" id="KW-1185">Reference proteome</keyword>
<gene>
    <name evidence="1" type="ORF">PF66_01361</name>
</gene>
<dbReference type="EMBL" id="JSYZ01000004">
    <property type="protein sequence ID" value="KPA91780.1"/>
    <property type="molecule type" value="Genomic_DNA"/>
</dbReference>
<name>A0A0N0VK32_9PSED</name>
<dbReference type="PATRIC" id="fig|50340.43.peg.4512"/>
<dbReference type="Proteomes" id="UP000037931">
    <property type="component" value="Unassembled WGS sequence"/>
</dbReference>
<evidence type="ECO:0000313" key="1">
    <source>
        <dbReference type="EMBL" id="KPA91780.1"/>
    </source>
</evidence>
<sequence length="127" mass="13851">MPKETLGAQLAELIRSQHPTAPRFFPTWKQAAQLAGISYFGDGSRSGFEQAQSKWDLCPNLSLIRHAIGVMSHGEQIFLAALVSVYDAEDGGALLQQSCVQGLADFGGLDLERRTLLANLILSYDGW</sequence>
<dbReference type="RefSeq" id="WP_054062219.1">
    <property type="nucleotide sequence ID" value="NZ_JSYZ01000004.1"/>
</dbReference>
<dbReference type="AlphaFoldDB" id="A0A0N0VK32"/>
<dbReference type="STRING" id="50340.PF66_01361"/>
<accession>A0A0N0VK32</accession>
<proteinExistence type="predicted"/>
<evidence type="ECO:0000313" key="2">
    <source>
        <dbReference type="Proteomes" id="UP000037931"/>
    </source>
</evidence>
<organism evidence="1 2">
    <name type="scientific">Pseudomonas asplenii</name>
    <dbReference type="NCBI Taxonomy" id="53407"/>
    <lineage>
        <taxon>Bacteria</taxon>
        <taxon>Pseudomonadati</taxon>
        <taxon>Pseudomonadota</taxon>
        <taxon>Gammaproteobacteria</taxon>
        <taxon>Pseudomonadales</taxon>
        <taxon>Pseudomonadaceae</taxon>
        <taxon>Pseudomonas</taxon>
    </lineage>
</organism>
<comment type="caution">
    <text evidence="1">The sequence shown here is derived from an EMBL/GenBank/DDBJ whole genome shotgun (WGS) entry which is preliminary data.</text>
</comment>